<comment type="caution">
    <text evidence="2">The sequence shown here is derived from an EMBL/GenBank/DDBJ whole genome shotgun (WGS) entry which is preliminary data.</text>
</comment>
<proteinExistence type="predicted"/>
<dbReference type="EMBL" id="LSSK01001383">
    <property type="protein sequence ID" value="OMH79855.1"/>
    <property type="molecule type" value="Genomic_DNA"/>
</dbReference>
<dbReference type="Proteomes" id="UP000188320">
    <property type="component" value="Unassembled WGS sequence"/>
</dbReference>
<accession>A0A1R1PFR8</accession>
<evidence type="ECO:0000256" key="1">
    <source>
        <dbReference type="SAM" id="MobiDB-lite"/>
    </source>
</evidence>
<feature type="region of interest" description="Disordered" evidence="1">
    <location>
        <begin position="69"/>
        <end position="121"/>
    </location>
</feature>
<evidence type="ECO:0000313" key="2">
    <source>
        <dbReference type="EMBL" id="OMH79855.1"/>
    </source>
</evidence>
<reference evidence="3" key="1">
    <citation type="submission" date="2017-01" db="EMBL/GenBank/DDBJ databases">
        <authorList>
            <person name="Wang Y."/>
            <person name="White M."/>
            <person name="Kvist S."/>
            <person name="Moncalvo J.-M."/>
        </authorList>
    </citation>
    <scope>NUCLEOTIDE SEQUENCE [LARGE SCALE GENOMIC DNA]</scope>
    <source>
        <strain evidence="3">COL-18-3</strain>
    </source>
</reference>
<keyword evidence="3" id="KW-1185">Reference proteome</keyword>
<feature type="compositionally biased region" description="Polar residues" evidence="1">
    <location>
        <begin position="70"/>
        <end position="88"/>
    </location>
</feature>
<sequence length="194" mass="21994">MEELRTRLNNWLLDLENLTVHCGFEEYWNRVIDKEEWVYFIDIKLENLGKKRVHKHIAKVMKEAAGKWANNRSQLENSSHTTAGQNSRSGKSSGNVEGSSKGSSSSGSSSGSSGNSKVKKLNLEADGQKGIKEMEILGRYIDQYIDDEMVFRFYERLGKQLEFIDIGNSDQGKKSSVKCMESEQKARFQDLSSI</sequence>
<feature type="compositionally biased region" description="Low complexity" evidence="1">
    <location>
        <begin position="89"/>
        <end position="116"/>
    </location>
</feature>
<dbReference type="AlphaFoldDB" id="A0A1R1PFR8"/>
<name>A0A1R1PFR8_ZANCU</name>
<evidence type="ECO:0000313" key="3">
    <source>
        <dbReference type="Proteomes" id="UP000188320"/>
    </source>
</evidence>
<gene>
    <name evidence="2" type="ORF">AX774_g6720</name>
</gene>
<protein>
    <submittedName>
        <fullName evidence="2">Uncharacterized protein</fullName>
    </submittedName>
</protein>
<organism evidence="2 3">
    <name type="scientific">Zancudomyces culisetae</name>
    <name type="common">Gut fungus</name>
    <name type="synonym">Smittium culisetae</name>
    <dbReference type="NCBI Taxonomy" id="1213189"/>
    <lineage>
        <taxon>Eukaryota</taxon>
        <taxon>Fungi</taxon>
        <taxon>Fungi incertae sedis</taxon>
        <taxon>Zoopagomycota</taxon>
        <taxon>Kickxellomycotina</taxon>
        <taxon>Harpellomycetes</taxon>
        <taxon>Harpellales</taxon>
        <taxon>Legeriomycetaceae</taxon>
        <taxon>Zancudomyces</taxon>
    </lineage>
</organism>